<keyword evidence="2" id="KW-1185">Reference proteome</keyword>
<dbReference type="Proteomes" id="UP001165367">
    <property type="component" value="Unassembled WGS sequence"/>
</dbReference>
<evidence type="ECO:0000313" key="1">
    <source>
        <dbReference type="EMBL" id="MCG2615370.1"/>
    </source>
</evidence>
<protein>
    <recommendedName>
        <fullName evidence="3">VWFD domain-containing protein</fullName>
    </recommendedName>
</protein>
<gene>
    <name evidence="1" type="ORF">LZZ85_13805</name>
</gene>
<organism evidence="1 2">
    <name type="scientific">Terrimonas ginsenosidimutans</name>
    <dbReference type="NCBI Taxonomy" id="2908004"/>
    <lineage>
        <taxon>Bacteria</taxon>
        <taxon>Pseudomonadati</taxon>
        <taxon>Bacteroidota</taxon>
        <taxon>Chitinophagia</taxon>
        <taxon>Chitinophagales</taxon>
        <taxon>Chitinophagaceae</taxon>
        <taxon>Terrimonas</taxon>
    </lineage>
</organism>
<dbReference type="EMBL" id="JAKLTR010000008">
    <property type="protein sequence ID" value="MCG2615370.1"/>
    <property type="molecule type" value="Genomic_DNA"/>
</dbReference>
<dbReference type="RefSeq" id="WP_237872663.1">
    <property type="nucleotide sequence ID" value="NZ_JAKLTR010000008.1"/>
</dbReference>
<evidence type="ECO:0000313" key="2">
    <source>
        <dbReference type="Proteomes" id="UP001165367"/>
    </source>
</evidence>
<accession>A0ABS9KSU5</accession>
<proteinExistence type="predicted"/>
<sequence length="258" mass="28744">MTRFKISPYSRSTGSRRALSTTLMMSKTWCGFFLLMILLFSSCKKDKEAAERKNECGLVVDPKGKLNFDAAEGVYNYRTSGGGQILIKLNAHIKIFHESYPTFKLEFWGLVSQSGQTGILSGNHENLNGKHIKDRHGVRRTIIFPDGAKMTIVTAGEYEQILSVSIYEAGEAHRIAGPCNTVTISTTNAAEAKKMDDEEADGEAGSIELTPTGLIFWNNYTEPTPGNRTEQKVKLAEILRDRPDLVNDYYDDPRLGHT</sequence>
<reference evidence="1" key="1">
    <citation type="submission" date="2022-01" db="EMBL/GenBank/DDBJ databases">
        <authorList>
            <person name="Jo J.-H."/>
            <person name="Im W.-T."/>
        </authorList>
    </citation>
    <scope>NUCLEOTIDE SEQUENCE</scope>
    <source>
        <strain evidence="1">NA20</strain>
    </source>
</reference>
<name>A0ABS9KSU5_9BACT</name>
<evidence type="ECO:0008006" key="3">
    <source>
        <dbReference type="Google" id="ProtNLM"/>
    </source>
</evidence>
<comment type="caution">
    <text evidence="1">The sequence shown here is derived from an EMBL/GenBank/DDBJ whole genome shotgun (WGS) entry which is preliminary data.</text>
</comment>